<evidence type="ECO:0000256" key="14">
    <source>
        <dbReference type="ARBA" id="ARBA00032850"/>
    </source>
</evidence>
<evidence type="ECO:0000256" key="3">
    <source>
        <dbReference type="ARBA" id="ARBA00004418"/>
    </source>
</evidence>
<dbReference type="CDD" id="cd10839">
    <property type="entry name" value="cpPDZ1_DegP-like"/>
    <property type="match status" value="1"/>
</dbReference>
<dbReference type="PANTHER" id="PTHR22939">
    <property type="entry name" value="SERINE PROTEASE FAMILY S1C HTRA-RELATED"/>
    <property type="match status" value="1"/>
</dbReference>
<evidence type="ECO:0000259" key="17">
    <source>
        <dbReference type="PROSITE" id="PS50106"/>
    </source>
</evidence>
<dbReference type="PROSITE" id="PS50106">
    <property type="entry name" value="PDZ"/>
    <property type="match status" value="2"/>
</dbReference>
<feature type="region of interest" description="Disordered" evidence="15">
    <location>
        <begin position="364"/>
        <end position="383"/>
    </location>
</feature>
<dbReference type="InterPro" id="IPR009003">
    <property type="entry name" value="Peptidase_S1_PA"/>
</dbReference>
<keyword evidence="10" id="KW-0574">Periplasm</keyword>
<keyword evidence="8 16" id="KW-0732">Signal</keyword>
<evidence type="ECO:0000256" key="8">
    <source>
        <dbReference type="ARBA" id="ARBA00022729"/>
    </source>
</evidence>
<gene>
    <name evidence="18" type="ORF">KGQ91_13350</name>
</gene>
<dbReference type="SMART" id="SM00228">
    <property type="entry name" value="PDZ"/>
    <property type="match status" value="2"/>
</dbReference>
<sequence>MQRITRQVSMWLMLVLATFAVQAAQARELPDFTELVKQAAPGVVNISTTQEVQRRSMGPWGGSSQDVPEIFRHFFGDQIPFGPGQQGGNDGGTAERHSLGSGFIISQDGYILTNAHVVDGADKIVVRLNDRRELKAKLVGEDKKTDVAVLKVDAKDLPTLNIGNSDDLEVGEWVAAIGSPFGFDHSVTSGIVSAIDRTLPTDTYVPFIQTDVAINPGNSGGPLFNLDGKVVGINSQIFTRSGGFMGLSFAIPINVAMDIADQLKATGHVSRGWLGVVIQPVSRDLAESFGMKDSHGALIAEVAQDSPAAKAGLQAGDIILGVNGDAVDQSSKLPRLIGKVAPGETVSLKVLRNGKERTQKVTVGDWPESDQQAMQDQQGQGPQTRLGVAVSDLDSRQLERLGLDHGVRIMQVDPSGAAAAAGIQSGDIIVSVAQQSIDSAEQLASVIESVKSSSVVPVRLVRDGHSLFVALRLGGNE</sequence>
<dbReference type="SUPFAM" id="SSF50156">
    <property type="entry name" value="PDZ domain-like"/>
    <property type="match status" value="2"/>
</dbReference>
<evidence type="ECO:0000256" key="16">
    <source>
        <dbReference type="SAM" id="SignalP"/>
    </source>
</evidence>
<dbReference type="NCBIfam" id="TIGR02037">
    <property type="entry name" value="degP_htrA_DO"/>
    <property type="match status" value="1"/>
</dbReference>
<evidence type="ECO:0000256" key="2">
    <source>
        <dbReference type="ARBA" id="ARBA00002610"/>
    </source>
</evidence>
<evidence type="ECO:0000256" key="15">
    <source>
        <dbReference type="SAM" id="MobiDB-lite"/>
    </source>
</evidence>
<feature type="signal peptide" evidence="16">
    <location>
        <begin position="1"/>
        <end position="23"/>
    </location>
</feature>
<evidence type="ECO:0000256" key="12">
    <source>
        <dbReference type="ARBA" id="ARBA00022825"/>
    </source>
</evidence>
<feature type="chain" id="PRO_5045247127" description="Probable periplasmic serine endoprotease DegP-like" evidence="16">
    <location>
        <begin position="24"/>
        <end position="477"/>
    </location>
</feature>
<dbReference type="Gene3D" id="2.40.10.120">
    <property type="match status" value="1"/>
</dbReference>
<dbReference type="EMBL" id="JAGXFD010000001">
    <property type="protein sequence ID" value="MBZ9568657.1"/>
    <property type="molecule type" value="Genomic_DNA"/>
</dbReference>
<comment type="function">
    <text evidence="2">Might be efficient in the degradation of transiently denatured and unfolded proteins which accumulate in the periplasm following stress conditions.</text>
</comment>
<dbReference type="PRINTS" id="PR00834">
    <property type="entry name" value="PROTEASES2C"/>
</dbReference>
<feature type="compositionally biased region" description="Low complexity" evidence="15">
    <location>
        <begin position="370"/>
        <end position="383"/>
    </location>
</feature>
<keyword evidence="11" id="KW-0378">Hydrolase</keyword>
<evidence type="ECO:0000313" key="18">
    <source>
        <dbReference type="EMBL" id="MBZ9568657.1"/>
    </source>
</evidence>
<dbReference type="Gene3D" id="2.30.42.10">
    <property type="match status" value="2"/>
</dbReference>
<dbReference type="EC" id="3.4.21.107" evidence="5"/>
<feature type="domain" description="PDZ" evidence="17">
    <location>
        <begin position="370"/>
        <end position="464"/>
    </location>
</feature>
<dbReference type="PANTHER" id="PTHR22939:SF130">
    <property type="entry name" value="PERIPLASMIC SERINE ENDOPROTEASE DEGP-LIKE-RELATED"/>
    <property type="match status" value="1"/>
</dbReference>
<comment type="caution">
    <text evidence="18">The sequence shown here is derived from an EMBL/GenBank/DDBJ whole genome shotgun (WGS) entry which is preliminary data.</text>
</comment>
<evidence type="ECO:0000256" key="1">
    <source>
        <dbReference type="ARBA" id="ARBA00001772"/>
    </source>
</evidence>
<evidence type="ECO:0000256" key="5">
    <source>
        <dbReference type="ARBA" id="ARBA00013035"/>
    </source>
</evidence>
<comment type="catalytic activity">
    <reaction evidence="1">
        <text>Acts on substrates that are at least partially unfolded. The cleavage site P1 residue is normally between a pair of hydrophobic residues, such as Val-|-Val.</text>
        <dbReference type="EC" id="3.4.21.107"/>
    </reaction>
</comment>
<evidence type="ECO:0000256" key="9">
    <source>
        <dbReference type="ARBA" id="ARBA00022737"/>
    </source>
</evidence>
<dbReference type="InterPro" id="IPR001940">
    <property type="entry name" value="Peptidase_S1C"/>
</dbReference>
<protein>
    <recommendedName>
        <fullName evidence="6">Probable periplasmic serine endoprotease DegP-like</fullName>
        <ecNumber evidence="5">3.4.21.107</ecNumber>
    </recommendedName>
    <alternativeName>
        <fullName evidence="14">Protease Do</fullName>
    </alternativeName>
</protein>
<reference evidence="18 19" key="1">
    <citation type="submission" date="2021-05" db="EMBL/GenBank/DDBJ databases">
        <title>Petroleum and Energy Research Collection (APPE): ex situ preservation of microbial diversity associated with the oil industry and exploitation of its biotechnological potential.</title>
        <authorList>
            <person name="Paixao C.T.M."/>
            <person name="Gomes M.B."/>
            <person name="Oliveira V.M."/>
        </authorList>
    </citation>
    <scope>NUCLEOTIDE SEQUENCE [LARGE SCALE GENOMIC DNA]</scope>
    <source>
        <strain evidence="18 19">LIT2</strain>
    </source>
</reference>
<evidence type="ECO:0000256" key="13">
    <source>
        <dbReference type="ARBA" id="ARBA00023016"/>
    </source>
</evidence>
<evidence type="ECO:0000256" key="6">
    <source>
        <dbReference type="ARBA" id="ARBA00013958"/>
    </source>
</evidence>
<dbReference type="Proteomes" id="UP001319883">
    <property type="component" value="Unassembled WGS sequence"/>
</dbReference>
<feature type="domain" description="PDZ" evidence="17">
    <location>
        <begin position="270"/>
        <end position="354"/>
    </location>
</feature>
<evidence type="ECO:0000256" key="7">
    <source>
        <dbReference type="ARBA" id="ARBA00022670"/>
    </source>
</evidence>
<keyword evidence="12" id="KW-0720">Serine protease</keyword>
<dbReference type="InterPro" id="IPR001478">
    <property type="entry name" value="PDZ"/>
</dbReference>
<dbReference type="Pfam" id="PF13180">
    <property type="entry name" value="PDZ_2"/>
    <property type="match status" value="2"/>
</dbReference>
<evidence type="ECO:0000256" key="4">
    <source>
        <dbReference type="ARBA" id="ARBA00010541"/>
    </source>
</evidence>
<dbReference type="RefSeq" id="WP_163650120.1">
    <property type="nucleotide sequence ID" value="NZ_JAGXFC010000001.1"/>
</dbReference>
<evidence type="ECO:0000313" key="19">
    <source>
        <dbReference type="Proteomes" id="UP001319883"/>
    </source>
</evidence>
<dbReference type="InterPro" id="IPR036034">
    <property type="entry name" value="PDZ_sf"/>
</dbReference>
<keyword evidence="9" id="KW-0677">Repeat</keyword>
<dbReference type="SUPFAM" id="SSF50494">
    <property type="entry name" value="Trypsin-like serine proteases"/>
    <property type="match status" value="1"/>
</dbReference>
<accession>A0ABS7X3S8</accession>
<dbReference type="InterPro" id="IPR011782">
    <property type="entry name" value="Pept_S1C_Do"/>
</dbReference>
<comment type="subcellular location">
    <subcellularLocation>
        <location evidence="3">Periplasm</location>
    </subcellularLocation>
</comment>
<evidence type="ECO:0000256" key="11">
    <source>
        <dbReference type="ARBA" id="ARBA00022801"/>
    </source>
</evidence>
<keyword evidence="7" id="KW-0645">Protease</keyword>
<keyword evidence="19" id="KW-1185">Reference proteome</keyword>
<organism evidence="18 19">
    <name type="scientific">Modicisalibacter tunisiensis</name>
    <dbReference type="NCBI Taxonomy" id="390637"/>
    <lineage>
        <taxon>Bacteria</taxon>
        <taxon>Pseudomonadati</taxon>
        <taxon>Pseudomonadota</taxon>
        <taxon>Gammaproteobacteria</taxon>
        <taxon>Oceanospirillales</taxon>
        <taxon>Halomonadaceae</taxon>
        <taxon>Modicisalibacter</taxon>
    </lineage>
</organism>
<dbReference type="Pfam" id="PF13365">
    <property type="entry name" value="Trypsin_2"/>
    <property type="match status" value="1"/>
</dbReference>
<name>A0ABS7X3S8_9GAMM</name>
<evidence type="ECO:0000256" key="10">
    <source>
        <dbReference type="ARBA" id="ARBA00022764"/>
    </source>
</evidence>
<keyword evidence="13" id="KW-0346">Stress response</keyword>
<comment type="similarity">
    <text evidence="4">Belongs to the peptidase S1C family.</text>
</comment>
<proteinExistence type="inferred from homology"/>